<name>A0A897MVH2_9EURY</name>
<keyword evidence="2" id="KW-1185">Reference proteome</keyword>
<evidence type="ECO:0000313" key="2">
    <source>
        <dbReference type="Proteomes" id="UP000663586"/>
    </source>
</evidence>
<evidence type="ECO:0000313" key="1">
    <source>
        <dbReference type="EMBL" id="QSG04271.1"/>
    </source>
</evidence>
<accession>A0A897MVH2</accession>
<dbReference type="Proteomes" id="UP000663586">
    <property type="component" value="Chromosome"/>
</dbReference>
<dbReference type="KEGG" id="hara:AArcS_3084"/>
<dbReference type="EMBL" id="CP064786">
    <property type="protein sequence ID" value="QSG04271.1"/>
    <property type="molecule type" value="Genomic_DNA"/>
</dbReference>
<sequence>MPLPHPVDPMSEYYVTLDGDQVAGPFETRTEAKRYADEQNTNEIALTYTVERVRT</sequence>
<gene>
    <name evidence="1" type="ORF">AArcS_3084</name>
</gene>
<proteinExistence type="predicted"/>
<reference evidence="1" key="1">
    <citation type="submission" date="2020-11" db="EMBL/GenBank/DDBJ databases">
        <title>Carbohydrate-dependent, anaerobic sulfur respiration: A novel catabolism in halophilic archaea.</title>
        <authorList>
            <person name="Sorokin D.Y."/>
            <person name="Messina E."/>
            <person name="Smedile F."/>
            <person name="La Cono V."/>
            <person name="Hallsworth J.E."/>
            <person name="Yakimov M.M."/>
        </authorList>
    </citation>
    <scope>NUCLEOTIDE SEQUENCE</scope>
    <source>
        <strain evidence="1">AArc-S</strain>
    </source>
</reference>
<dbReference type="AlphaFoldDB" id="A0A897MVH2"/>
<protein>
    <submittedName>
        <fullName evidence="1">Uncharacterized protein</fullName>
    </submittedName>
</protein>
<organism evidence="1 2">
    <name type="scientific">Natranaeroarchaeum sulfidigenes</name>
    <dbReference type="NCBI Taxonomy" id="2784880"/>
    <lineage>
        <taxon>Archaea</taxon>
        <taxon>Methanobacteriati</taxon>
        <taxon>Methanobacteriota</taxon>
        <taxon>Stenosarchaea group</taxon>
        <taxon>Halobacteria</taxon>
        <taxon>Halobacteriales</taxon>
        <taxon>Natronoarchaeaceae</taxon>
        <taxon>Natranaeroarchaeum</taxon>
    </lineage>
</organism>